<keyword evidence="5" id="KW-1185">Reference proteome</keyword>
<dbReference type="GeneID" id="62498559"/>
<dbReference type="EMBL" id="CP066701">
    <property type="protein sequence ID" value="QQX24718.1"/>
    <property type="molecule type" value="Genomic_DNA"/>
</dbReference>
<feature type="domain" description="Uncharacterized protein YyaB-like PH" evidence="2">
    <location>
        <begin position="60"/>
        <end position="134"/>
    </location>
</feature>
<proteinExistence type="predicted"/>
<keyword evidence="1" id="KW-0472">Membrane</keyword>
<feature type="transmembrane region" description="Helical" evidence="1">
    <location>
        <begin position="12"/>
        <end position="34"/>
    </location>
</feature>
<dbReference type="Proteomes" id="UP000075666">
    <property type="component" value="Unassembled WGS sequence"/>
</dbReference>
<dbReference type="EMBL" id="LQYN01000080">
    <property type="protein sequence ID" value="KYC98189.1"/>
    <property type="molecule type" value="Genomic_DNA"/>
</dbReference>
<dbReference type="OrthoDB" id="6658731at2"/>
<dbReference type="Proteomes" id="UP000595512">
    <property type="component" value="Chromosome"/>
</dbReference>
<dbReference type="PATRIC" id="fig|46224.3.peg.4046"/>
<evidence type="ECO:0000256" key="1">
    <source>
        <dbReference type="SAM" id="Phobius"/>
    </source>
</evidence>
<keyword evidence="1" id="KW-1133">Transmembrane helix</keyword>
<reference evidence="3 5" key="1">
    <citation type="submission" date="2016-01" db="EMBL/GenBank/DDBJ databases">
        <title>Genome Sequences of Twelve Sporeforming Bacillus Species Isolated from Foods.</title>
        <authorList>
            <person name="Berendsen E.M."/>
            <person name="Wells-Bennik M.H."/>
            <person name="Krawcyk A.O."/>
            <person name="De Jong A."/>
            <person name="Holsappel S."/>
            <person name="Eijlander R.T."/>
            <person name="Kuipers O.P."/>
        </authorList>
    </citation>
    <scope>NUCLEOTIDE SEQUENCE [LARGE SCALE GENOMIC DNA]</scope>
    <source>
        <strain evidence="3 5">B4102</strain>
    </source>
</reference>
<dbReference type="RefSeq" id="WP_066233643.1">
    <property type="nucleotide sequence ID" value="NZ_CP066701.1"/>
</dbReference>
<reference evidence="4 6" key="2">
    <citation type="submission" date="2020-12" db="EMBL/GenBank/DDBJ databases">
        <title>Taxonomic evaluation of the Bacillus sporothermodurans group of bacteria based on whole genome sequences.</title>
        <authorList>
            <person name="Fiedler G."/>
            <person name="Herbstmann A.-D."/>
            <person name="Doll E."/>
            <person name="Wenning M."/>
            <person name="Brinks E."/>
            <person name="Kabisch J."/>
            <person name="Breitenwieser F."/>
            <person name="Lappann M."/>
            <person name="Boehnlein C."/>
            <person name="Franz C."/>
        </authorList>
    </citation>
    <scope>NUCLEOTIDE SEQUENCE [LARGE SCALE GENOMIC DNA]</scope>
    <source>
        <strain evidence="4 6">DSM 10599</strain>
    </source>
</reference>
<dbReference type="Pfam" id="PF06713">
    <property type="entry name" value="bPH_4"/>
    <property type="match status" value="1"/>
</dbReference>
<evidence type="ECO:0000313" key="5">
    <source>
        <dbReference type="Proteomes" id="UP000075666"/>
    </source>
</evidence>
<evidence type="ECO:0000313" key="3">
    <source>
        <dbReference type="EMBL" id="KYC98189.1"/>
    </source>
</evidence>
<keyword evidence="1" id="KW-0812">Transmembrane</keyword>
<dbReference type="GO" id="GO:0030153">
    <property type="term" value="P:bacteriocin immunity"/>
    <property type="evidence" value="ECO:0007669"/>
    <property type="project" value="InterPro"/>
</dbReference>
<dbReference type="InterPro" id="IPR009589">
    <property type="entry name" value="PH_YyaB-like"/>
</dbReference>
<evidence type="ECO:0000313" key="4">
    <source>
        <dbReference type="EMBL" id="QQX24718.1"/>
    </source>
</evidence>
<dbReference type="KEGG" id="hspo:JGZ69_18455"/>
<accession>A0A150KNI3</accession>
<dbReference type="STRING" id="46224.B4102_3504"/>
<sequence>MRFYSKKGPIITIITWSLFIVLLGTIIILLIHGLEDSDSIFGLIIVSISLVFVTWLWMNTYYEINNGKLKIIAGPFKYAIIDINEIKTIESTKNIISSPALSMDRIEIQYNKWHTIIISPKNQAEFIYELKQINPKIVDNTYNEEQTDENIM</sequence>
<name>A0A150KNI3_9BACI</name>
<gene>
    <name evidence="3" type="ORF">B4102_3504</name>
    <name evidence="4" type="ORF">JGZ69_18455</name>
</gene>
<feature type="transmembrane region" description="Helical" evidence="1">
    <location>
        <begin position="40"/>
        <end position="58"/>
    </location>
</feature>
<protein>
    <submittedName>
        <fullName evidence="4">PH domain-containing protein</fullName>
    </submittedName>
</protein>
<evidence type="ECO:0000313" key="6">
    <source>
        <dbReference type="Proteomes" id="UP000595512"/>
    </source>
</evidence>
<evidence type="ECO:0000259" key="2">
    <source>
        <dbReference type="Pfam" id="PF06713"/>
    </source>
</evidence>
<organism evidence="3 5">
    <name type="scientific">Heyndrickxia sporothermodurans</name>
    <dbReference type="NCBI Taxonomy" id="46224"/>
    <lineage>
        <taxon>Bacteria</taxon>
        <taxon>Bacillati</taxon>
        <taxon>Bacillota</taxon>
        <taxon>Bacilli</taxon>
        <taxon>Bacillales</taxon>
        <taxon>Bacillaceae</taxon>
        <taxon>Heyndrickxia</taxon>
    </lineage>
</organism>
<dbReference type="AlphaFoldDB" id="A0A150KNI3"/>